<gene>
    <name evidence="8" type="ORF">UA08_09218</name>
</gene>
<keyword evidence="5 6" id="KW-0472">Membrane</keyword>
<dbReference type="GO" id="GO:0016020">
    <property type="term" value="C:membrane"/>
    <property type="evidence" value="ECO:0007669"/>
    <property type="project" value="UniProtKB-SubCell"/>
</dbReference>
<evidence type="ECO:0000313" key="9">
    <source>
        <dbReference type="Proteomes" id="UP000214365"/>
    </source>
</evidence>
<evidence type="ECO:0000256" key="3">
    <source>
        <dbReference type="ARBA" id="ARBA00022692"/>
    </source>
</evidence>
<dbReference type="AlphaFoldDB" id="A0A1Q5Q6Q8"/>
<evidence type="ECO:0000256" key="4">
    <source>
        <dbReference type="ARBA" id="ARBA00022989"/>
    </source>
</evidence>
<proteinExistence type="inferred from homology"/>
<dbReference type="InterPro" id="IPR006634">
    <property type="entry name" value="TLC-dom"/>
</dbReference>
<comment type="caution">
    <text evidence="8">The sequence shown here is derived from an EMBL/GenBank/DDBJ whole genome shotgun (WGS) entry which is preliminary data.</text>
</comment>
<dbReference type="InterPro" id="IPR016439">
    <property type="entry name" value="Lag1/Lac1-like"/>
</dbReference>
<name>A0A1Q5Q6Q8_TALAT</name>
<dbReference type="OrthoDB" id="537032at2759"/>
<comment type="similarity">
    <text evidence="2">Belongs to the sphingosine N-acyltransferase family.</text>
</comment>
<accession>A0A1Q5Q6Q8</accession>
<evidence type="ECO:0000256" key="6">
    <source>
        <dbReference type="SAM" id="Phobius"/>
    </source>
</evidence>
<evidence type="ECO:0000256" key="1">
    <source>
        <dbReference type="ARBA" id="ARBA00004141"/>
    </source>
</evidence>
<sequence>MFGVFMLTWFLARHVLYMITMWSIWKHMAEVIPIGCYHGAQDNFTGPIPLPEHGWLHSLEPFRNPSGIICYSNNVRWGFLGALGFLQLLTVFWFVLIVQVAVRVIKGIGADDIRSDNDSSDIDNAESDSGLQGHQLPELTVEIDVSWLSKRVADRRKRHVHPA</sequence>
<dbReference type="PANTHER" id="PTHR12560">
    <property type="entry name" value="LONGEVITY ASSURANCE FACTOR 1 LAG1"/>
    <property type="match status" value="1"/>
</dbReference>
<dbReference type="RefSeq" id="XP_020115650.1">
    <property type="nucleotide sequence ID" value="XM_020264202.1"/>
</dbReference>
<comment type="subcellular location">
    <subcellularLocation>
        <location evidence="1">Membrane</location>
        <topology evidence="1">Multi-pass membrane protein</topology>
    </subcellularLocation>
</comment>
<dbReference type="Pfam" id="PF03798">
    <property type="entry name" value="TRAM_LAG1_CLN8"/>
    <property type="match status" value="1"/>
</dbReference>
<evidence type="ECO:0000256" key="5">
    <source>
        <dbReference type="ARBA" id="ARBA00023136"/>
    </source>
</evidence>
<dbReference type="STRING" id="1441469.A0A1Q5Q6Q8"/>
<evidence type="ECO:0000313" key="8">
    <source>
        <dbReference type="EMBL" id="OKL55529.1"/>
    </source>
</evidence>
<feature type="transmembrane region" description="Helical" evidence="6">
    <location>
        <begin position="7"/>
        <end position="25"/>
    </location>
</feature>
<reference evidence="8 9" key="1">
    <citation type="submission" date="2015-06" db="EMBL/GenBank/DDBJ databases">
        <title>Talaromyces atroroseus IBT 11181 draft genome.</title>
        <authorList>
            <person name="Rasmussen K.B."/>
            <person name="Rasmussen S."/>
            <person name="Petersen B."/>
            <person name="Sicheritz-Ponten T."/>
            <person name="Mortensen U.H."/>
            <person name="Thrane U."/>
        </authorList>
    </citation>
    <scope>NUCLEOTIDE SEQUENCE [LARGE SCALE GENOMIC DNA]</scope>
    <source>
        <strain evidence="8 9">IBT 11181</strain>
    </source>
</reference>
<dbReference type="EMBL" id="LFMY01000020">
    <property type="protein sequence ID" value="OKL55529.1"/>
    <property type="molecule type" value="Genomic_DNA"/>
</dbReference>
<organism evidence="8 9">
    <name type="scientific">Talaromyces atroroseus</name>
    <dbReference type="NCBI Taxonomy" id="1441469"/>
    <lineage>
        <taxon>Eukaryota</taxon>
        <taxon>Fungi</taxon>
        <taxon>Dikarya</taxon>
        <taxon>Ascomycota</taxon>
        <taxon>Pezizomycotina</taxon>
        <taxon>Eurotiomycetes</taxon>
        <taxon>Eurotiomycetidae</taxon>
        <taxon>Eurotiales</taxon>
        <taxon>Trichocomaceae</taxon>
        <taxon>Talaromyces</taxon>
        <taxon>Talaromyces sect. Trachyspermi</taxon>
    </lineage>
</organism>
<keyword evidence="9" id="KW-1185">Reference proteome</keyword>
<dbReference type="PANTHER" id="PTHR12560:SF0">
    <property type="entry name" value="LD18904P"/>
    <property type="match status" value="1"/>
</dbReference>
<evidence type="ECO:0000256" key="2">
    <source>
        <dbReference type="ARBA" id="ARBA00009808"/>
    </source>
</evidence>
<dbReference type="GO" id="GO:0050291">
    <property type="term" value="F:sphingosine N-acyltransferase activity"/>
    <property type="evidence" value="ECO:0007669"/>
    <property type="project" value="InterPro"/>
</dbReference>
<protein>
    <recommendedName>
        <fullName evidence="7">TLC domain-containing protein</fullName>
    </recommendedName>
</protein>
<evidence type="ECO:0000259" key="7">
    <source>
        <dbReference type="Pfam" id="PF03798"/>
    </source>
</evidence>
<keyword evidence="4 6" id="KW-1133">Transmembrane helix</keyword>
<dbReference type="GO" id="GO:0046513">
    <property type="term" value="P:ceramide biosynthetic process"/>
    <property type="evidence" value="ECO:0007669"/>
    <property type="project" value="InterPro"/>
</dbReference>
<dbReference type="Proteomes" id="UP000214365">
    <property type="component" value="Unassembled WGS sequence"/>
</dbReference>
<dbReference type="GeneID" id="31008974"/>
<keyword evidence="3 6" id="KW-0812">Transmembrane</keyword>
<feature type="transmembrane region" description="Helical" evidence="6">
    <location>
        <begin position="82"/>
        <end position="105"/>
    </location>
</feature>
<feature type="domain" description="TLC" evidence="7">
    <location>
        <begin position="1"/>
        <end position="99"/>
    </location>
</feature>